<dbReference type="CDD" id="cd00063">
    <property type="entry name" value="FN3"/>
    <property type="match status" value="1"/>
</dbReference>
<dbReference type="InterPro" id="IPR013783">
    <property type="entry name" value="Ig-like_fold"/>
</dbReference>
<dbReference type="Gene3D" id="2.60.40.10">
    <property type="entry name" value="Immunoglobulins"/>
    <property type="match status" value="5"/>
</dbReference>
<evidence type="ECO:0008006" key="12">
    <source>
        <dbReference type="Google" id="ProtNLM"/>
    </source>
</evidence>
<dbReference type="InterPro" id="IPR013162">
    <property type="entry name" value="CD80_C2-set"/>
</dbReference>
<evidence type="ECO:0000256" key="6">
    <source>
        <dbReference type="SAM" id="MobiDB-lite"/>
    </source>
</evidence>
<dbReference type="AlphaFoldDB" id="A0A0L0C7Q7"/>
<keyword evidence="2 7" id="KW-0812">Transmembrane</keyword>
<reference evidence="10 11" key="1">
    <citation type="journal article" date="2015" name="Nat. Commun.">
        <title>Lucilia cuprina genome unlocks parasitic fly biology to underpin future interventions.</title>
        <authorList>
            <person name="Anstead C.A."/>
            <person name="Korhonen P.K."/>
            <person name="Young N.D."/>
            <person name="Hall R.S."/>
            <person name="Jex A.R."/>
            <person name="Murali S.C."/>
            <person name="Hughes D.S."/>
            <person name="Lee S.F."/>
            <person name="Perry T."/>
            <person name="Stroehlein A.J."/>
            <person name="Ansell B.R."/>
            <person name="Breugelmans B."/>
            <person name="Hofmann A."/>
            <person name="Qu J."/>
            <person name="Dugan S."/>
            <person name="Lee S.L."/>
            <person name="Chao H."/>
            <person name="Dinh H."/>
            <person name="Han Y."/>
            <person name="Doddapaneni H.V."/>
            <person name="Worley K.C."/>
            <person name="Muzny D.M."/>
            <person name="Ioannidis P."/>
            <person name="Waterhouse R.M."/>
            <person name="Zdobnov E.M."/>
            <person name="James P.J."/>
            <person name="Bagnall N.H."/>
            <person name="Kotze A.C."/>
            <person name="Gibbs R.A."/>
            <person name="Richards S."/>
            <person name="Batterham P."/>
            <person name="Gasser R.B."/>
        </authorList>
    </citation>
    <scope>NUCLEOTIDE SEQUENCE [LARGE SCALE GENOMIC DNA]</scope>
    <source>
        <strain evidence="10 11">LS</strain>
        <tissue evidence="10">Full body</tissue>
    </source>
</reference>
<dbReference type="InterPro" id="IPR036179">
    <property type="entry name" value="Ig-like_dom_sf"/>
</dbReference>
<organism evidence="10 11">
    <name type="scientific">Lucilia cuprina</name>
    <name type="common">Green bottle fly</name>
    <name type="synonym">Australian sheep blowfly</name>
    <dbReference type="NCBI Taxonomy" id="7375"/>
    <lineage>
        <taxon>Eukaryota</taxon>
        <taxon>Metazoa</taxon>
        <taxon>Ecdysozoa</taxon>
        <taxon>Arthropoda</taxon>
        <taxon>Hexapoda</taxon>
        <taxon>Insecta</taxon>
        <taxon>Pterygota</taxon>
        <taxon>Neoptera</taxon>
        <taxon>Endopterygota</taxon>
        <taxon>Diptera</taxon>
        <taxon>Brachycera</taxon>
        <taxon>Muscomorpha</taxon>
        <taxon>Oestroidea</taxon>
        <taxon>Calliphoridae</taxon>
        <taxon>Luciliinae</taxon>
        <taxon>Lucilia</taxon>
    </lineage>
</organism>
<evidence type="ECO:0000256" key="1">
    <source>
        <dbReference type="ARBA" id="ARBA00004167"/>
    </source>
</evidence>
<feature type="domain" description="Ig-like" evidence="8">
    <location>
        <begin position="241"/>
        <end position="338"/>
    </location>
</feature>
<dbReference type="EMBL" id="JRES01000795">
    <property type="protein sequence ID" value="KNC28310.1"/>
    <property type="molecule type" value="Genomic_DNA"/>
</dbReference>
<name>A0A0L0C7Q7_LUCCU</name>
<dbReference type="SUPFAM" id="SSF49265">
    <property type="entry name" value="Fibronectin type III"/>
    <property type="match status" value="1"/>
</dbReference>
<feature type="domain" description="Ig-like" evidence="8">
    <location>
        <begin position="29"/>
        <end position="145"/>
    </location>
</feature>
<dbReference type="InterPro" id="IPR007110">
    <property type="entry name" value="Ig-like_dom"/>
</dbReference>
<feature type="region of interest" description="Disordered" evidence="6">
    <location>
        <begin position="923"/>
        <end position="966"/>
    </location>
</feature>
<evidence type="ECO:0000256" key="5">
    <source>
        <dbReference type="ARBA" id="ARBA00023157"/>
    </source>
</evidence>
<dbReference type="Proteomes" id="UP000037069">
    <property type="component" value="Unassembled WGS sequence"/>
</dbReference>
<dbReference type="SMART" id="SM00409">
    <property type="entry name" value="IG"/>
    <property type="match status" value="4"/>
</dbReference>
<feature type="domain" description="Ig-like" evidence="8">
    <location>
        <begin position="159"/>
        <end position="235"/>
    </location>
</feature>
<evidence type="ECO:0000259" key="9">
    <source>
        <dbReference type="PROSITE" id="PS50853"/>
    </source>
</evidence>
<gene>
    <name evidence="10" type="ORF">FF38_05180</name>
</gene>
<evidence type="ECO:0000259" key="8">
    <source>
        <dbReference type="PROSITE" id="PS50835"/>
    </source>
</evidence>
<comment type="subcellular location">
    <subcellularLocation>
        <location evidence="1">Membrane</location>
        <topology evidence="1">Single-pass membrane protein</topology>
    </subcellularLocation>
</comment>
<dbReference type="InterPro" id="IPR003961">
    <property type="entry name" value="FN3_dom"/>
</dbReference>
<comment type="caution">
    <text evidence="10">The sequence shown here is derived from an EMBL/GenBank/DDBJ whole genome shotgun (WGS) entry which is preliminary data.</text>
</comment>
<feature type="compositionally biased region" description="Basic and acidic residues" evidence="6">
    <location>
        <begin position="616"/>
        <end position="636"/>
    </location>
</feature>
<dbReference type="OMA" id="PWADENV"/>
<evidence type="ECO:0000256" key="7">
    <source>
        <dbReference type="SAM" id="Phobius"/>
    </source>
</evidence>
<sequence length="1217" mass="133397">MYYHTWYYVTIGLFINGFGFKGLQAEQHPATADEGPLSEVQTAVGLEVALPCDLMPGTMIADKVQLVIWYRQGNVKPIYTFDARGRSLHQGIPWADENVFKNKAHFYYDSNPPALRIKNIQISDAGLYKCRVDFHKSPTRNWRINGAAVRDQTAGPYLEGDSINLTCLSSGGIPPPRVSWWREHALVDDSFQVLPDGTVRNVLHLKNISRKDLLTVYTCQASNGHVVAALTKKVILDMNLPPLSLLLQGLNHALVAGTRTHVTCTAVGARPAPQIIWSKGGQQIKGATQSTSSDGNTTVSELILIPVPEDNERQVQCSISLNPSMTSQHLPEGHTTITTVMANGNTGLFLKDSRVLNVTHAPIVSLSLGAPLDPNNLLKGSDVYLECEVKANPGITKVEWYHNDKQLHSSRGIIISNQTLVLQGIPKSSHGQYFCRATNIQGSVSNPPVCKSDSTIIRAALKQTINITCQVDSNPLDNLNYKWHFNNSLESLIELPLNMGMMMGGGGGLAASLHTPLNVMGSNGGLHHLQQQQQQQPQHQQMLLHADASHASAGYYQRSKRKHGQQQQPIQAKVIHGRHGRVALRAVAPLTQQQPTPHFDTWSNMQFEDDFEIDHHQPMYDDNHNTHIPDTHHAGDHDDDDDHDDETINGVYNDDLPYTQMVYSNLIYKNHLDSKQRGNKQQIPNYQQHQQLHTQPLHDITHNNQYQLAERKRLTALHKQQQQHHRIVVTTATPPPPPSMAPLNNVYSYHIDSYESFGAISCVASSPMGQSQPCWYHIQPADLPDAIKNCTAYNATANSMQIQCIPGYDGGIPQHFHVQVYDELNRQILYNTSFRNPEFTVKRLPSDSVFVIRITAVNAQGASKISYRVRGRTLSAPLLRTASSTAVLVQLTPLLGALVGVIATLVLVAICIVIFMKFRTKHTRRGPNGDTTTTEADKGSAEPLSRNMGSHSSLEDKNPDETNSEDEFHLEEKAFDRLNMESQRILYTPTSRINTQSPPPPSLSPTFGKQYGELSLTTNPAFSLYNTPQRAPATQRPVYTAPPPLLSTRTPPNIYTRIPGRTYLPAYETRTSPTSPYGSTTTCTMPLLGGQSNGSLQTNSSTGTGMIGSMSGVGGVGGNSIGSSGGGGSLSLTSGNTMGHCNTLPHPNTQHQHQNPISTALTSSLTSGNITIGAAQSLLTSPRTHSAYSNSTTTTIQSPLLATSTLLGNGNYETISS</sequence>
<dbReference type="Pfam" id="PF13927">
    <property type="entry name" value="Ig_3"/>
    <property type="match status" value="2"/>
</dbReference>
<dbReference type="OrthoDB" id="8825892at2759"/>
<evidence type="ECO:0000313" key="11">
    <source>
        <dbReference type="Proteomes" id="UP000037069"/>
    </source>
</evidence>
<dbReference type="InterPro" id="IPR013106">
    <property type="entry name" value="Ig_V-set"/>
</dbReference>
<dbReference type="STRING" id="7375.A0A0L0C7Q7"/>
<feature type="compositionally biased region" description="Basic and acidic residues" evidence="6">
    <location>
        <begin position="953"/>
        <end position="966"/>
    </location>
</feature>
<feature type="region of interest" description="Disordered" evidence="6">
    <location>
        <begin position="616"/>
        <end position="653"/>
    </location>
</feature>
<dbReference type="PROSITE" id="PS50835">
    <property type="entry name" value="IG_LIKE"/>
    <property type="match status" value="4"/>
</dbReference>
<protein>
    <recommendedName>
        <fullName evidence="12">Nephrin</fullName>
    </recommendedName>
</protein>
<keyword evidence="3 7" id="KW-1133">Transmembrane helix</keyword>
<accession>A0A0L0C7Q7</accession>
<keyword evidence="11" id="KW-1185">Reference proteome</keyword>
<dbReference type="InterPro" id="IPR003599">
    <property type="entry name" value="Ig_sub"/>
</dbReference>
<dbReference type="InterPro" id="IPR003598">
    <property type="entry name" value="Ig_sub2"/>
</dbReference>
<feature type="domain" description="Fibronectin type-III" evidence="9">
    <location>
        <begin position="786"/>
        <end position="876"/>
    </location>
</feature>
<evidence type="ECO:0000256" key="4">
    <source>
        <dbReference type="ARBA" id="ARBA00023136"/>
    </source>
</evidence>
<feature type="transmembrane region" description="Helical" evidence="7">
    <location>
        <begin position="894"/>
        <end position="915"/>
    </location>
</feature>
<feature type="compositionally biased region" description="Acidic residues" evidence="6">
    <location>
        <begin position="637"/>
        <end position="647"/>
    </location>
</feature>
<evidence type="ECO:0000256" key="3">
    <source>
        <dbReference type="ARBA" id="ARBA00022989"/>
    </source>
</evidence>
<feature type="region of interest" description="Disordered" evidence="6">
    <location>
        <begin position="1033"/>
        <end position="1058"/>
    </location>
</feature>
<dbReference type="SUPFAM" id="SSF48726">
    <property type="entry name" value="Immunoglobulin"/>
    <property type="match status" value="5"/>
</dbReference>
<dbReference type="Pfam" id="PF08205">
    <property type="entry name" value="C2-set_2"/>
    <property type="match status" value="1"/>
</dbReference>
<dbReference type="SMART" id="SM00408">
    <property type="entry name" value="IGc2"/>
    <property type="match status" value="4"/>
</dbReference>
<feature type="domain" description="Ig-like" evidence="8">
    <location>
        <begin position="362"/>
        <end position="445"/>
    </location>
</feature>
<keyword evidence="5" id="KW-1015">Disulfide bond</keyword>
<dbReference type="Pfam" id="PF07686">
    <property type="entry name" value="V-set"/>
    <property type="match status" value="1"/>
</dbReference>
<dbReference type="GO" id="GO:0016020">
    <property type="term" value="C:membrane"/>
    <property type="evidence" value="ECO:0007669"/>
    <property type="project" value="UniProtKB-SubCell"/>
</dbReference>
<dbReference type="InterPro" id="IPR036116">
    <property type="entry name" value="FN3_sf"/>
</dbReference>
<dbReference type="PROSITE" id="PS50853">
    <property type="entry name" value="FN3"/>
    <property type="match status" value="1"/>
</dbReference>
<evidence type="ECO:0000313" key="10">
    <source>
        <dbReference type="EMBL" id="KNC28310.1"/>
    </source>
</evidence>
<dbReference type="PANTHER" id="PTHR23278:SF2">
    <property type="entry name" value="SIDESTEP V, ISOFORM B"/>
    <property type="match status" value="1"/>
</dbReference>
<dbReference type="PANTHER" id="PTHR23278">
    <property type="entry name" value="SIDESTEP PROTEIN"/>
    <property type="match status" value="1"/>
</dbReference>
<evidence type="ECO:0000256" key="2">
    <source>
        <dbReference type="ARBA" id="ARBA00022692"/>
    </source>
</evidence>
<keyword evidence="4 7" id="KW-0472">Membrane</keyword>
<proteinExistence type="predicted"/>